<evidence type="ECO:0000313" key="1">
    <source>
        <dbReference type="EMBL" id="CAI2196192.1"/>
    </source>
</evidence>
<reference evidence="1" key="1">
    <citation type="submission" date="2022-08" db="EMBL/GenBank/DDBJ databases">
        <authorList>
            <person name="Kallberg Y."/>
            <person name="Tangrot J."/>
            <person name="Rosling A."/>
        </authorList>
    </citation>
    <scope>NUCLEOTIDE SEQUENCE</scope>
    <source>
        <strain evidence="1">Wild A</strain>
    </source>
</reference>
<dbReference type="Proteomes" id="UP001153678">
    <property type="component" value="Unassembled WGS sequence"/>
</dbReference>
<dbReference type="AlphaFoldDB" id="A0A9W4T6N1"/>
<organism evidence="1 2">
    <name type="scientific">Funneliformis geosporum</name>
    <dbReference type="NCBI Taxonomy" id="1117311"/>
    <lineage>
        <taxon>Eukaryota</taxon>
        <taxon>Fungi</taxon>
        <taxon>Fungi incertae sedis</taxon>
        <taxon>Mucoromycota</taxon>
        <taxon>Glomeromycotina</taxon>
        <taxon>Glomeromycetes</taxon>
        <taxon>Glomerales</taxon>
        <taxon>Glomeraceae</taxon>
        <taxon>Funneliformis</taxon>
    </lineage>
</organism>
<feature type="non-terminal residue" evidence="1">
    <location>
        <position position="1"/>
    </location>
</feature>
<comment type="caution">
    <text evidence="1">The sequence shown here is derived from an EMBL/GenBank/DDBJ whole genome shotgun (WGS) entry which is preliminary data.</text>
</comment>
<name>A0A9W4T6N1_9GLOM</name>
<accession>A0A9W4T6N1</accession>
<proteinExistence type="predicted"/>
<protein>
    <submittedName>
        <fullName evidence="1">3745_t:CDS:1</fullName>
    </submittedName>
</protein>
<sequence>MDKYIYLFSNEISMLETGSDRCNFCGFFITFWNSDTFRFSYYFTFQNLGLDCYDFCGFIITFQ</sequence>
<evidence type="ECO:0000313" key="2">
    <source>
        <dbReference type="Proteomes" id="UP001153678"/>
    </source>
</evidence>
<dbReference type="EMBL" id="CAMKVN010013805">
    <property type="protein sequence ID" value="CAI2196192.1"/>
    <property type="molecule type" value="Genomic_DNA"/>
</dbReference>
<keyword evidence="2" id="KW-1185">Reference proteome</keyword>
<gene>
    <name evidence="1" type="ORF">FWILDA_LOCUS17455</name>
</gene>